<proteinExistence type="predicted"/>
<sequence>MDETEEASVSTIGKACTLDRSKVSRPELPQEDELDFSFPQKQLDVFSKSVSESIYHQLNQVEVKLHILSAQQETIISRVSNINSRLKGKSWIKIQETFSKLPHYINVLGQMRNRMEKTLLLIRTFPARQAALIKTNNRIISLKKWKEEELNTRLQAEESKIQVHQVKLKVQRPISFACPVTEEPQEANSATPMSSSLTNSSHLKQERDSSSSPKTSRSRKSHDKKKITPLFASLLSSLPPSSDSKENE</sequence>
<evidence type="ECO:0000313" key="1">
    <source>
        <dbReference type="EMBL" id="KAJ9053227.1"/>
    </source>
</evidence>
<accession>A0ACC2RSZ7</accession>
<reference evidence="1" key="1">
    <citation type="submission" date="2022-04" db="EMBL/GenBank/DDBJ databases">
        <title>Genome of the entomopathogenic fungus Entomophthora muscae.</title>
        <authorList>
            <person name="Elya C."/>
            <person name="Lovett B.R."/>
            <person name="Lee E."/>
            <person name="Macias A.M."/>
            <person name="Hajek A.E."/>
            <person name="De Bivort B.L."/>
            <person name="Kasson M.T."/>
            <person name="De Fine Licht H.H."/>
            <person name="Stajich J.E."/>
        </authorList>
    </citation>
    <scope>NUCLEOTIDE SEQUENCE</scope>
    <source>
        <strain evidence="1">Berkeley</strain>
    </source>
</reference>
<protein>
    <submittedName>
        <fullName evidence="1">Uncharacterized protein</fullName>
    </submittedName>
</protein>
<organism evidence="1 2">
    <name type="scientific">Entomophthora muscae</name>
    <dbReference type="NCBI Taxonomy" id="34485"/>
    <lineage>
        <taxon>Eukaryota</taxon>
        <taxon>Fungi</taxon>
        <taxon>Fungi incertae sedis</taxon>
        <taxon>Zoopagomycota</taxon>
        <taxon>Entomophthoromycotina</taxon>
        <taxon>Entomophthoromycetes</taxon>
        <taxon>Entomophthorales</taxon>
        <taxon>Entomophthoraceae</taxon>
        <taxon>Entomophthora</taxon>
    </lineage>
</organism>
<evidence type="ECO:0000313" key="2">
    <source>
        <dbReference type="Proteomes" id="UP001165960"/>
    </source>
</evidence>
<keyword evidence="2" id="KW-1185">Reference proteome</keyword>
<gene>
    <name evidence="1" type="ORF">DSO57_1026353</name>
</gene>
<dbReference type="EMBL" id="QTSX02006543">
    <property type="protein sequence ID" value="KAJ9053227.1"/>
    <property type="molecule type" value="Genomic_DNA"/>
</dbReference>
<name>A0ACC2RSZ7_9FUNG</name>
<dbReference type="Proteomes" id="UP001165960">
    <property type="component" value="Unassembled WGS sequence"/>
</dbReference>
<comment type="caution">
    <text evidence="1">The sequence shown here is derived from an EMBL/GenBank/DDBJ whole genome shotgun (WGS) entry which is preliminary data.</text>
</comment>